<feature type="compositionally biased region" description="Basic and acidic residues" evidence="1">
    <location>
        <begin position="455"/>
        <end position="498"/>
    </location>
</feature>
<dbReference type="OrthoDB" id="10587695at2759"/>
<feature type="region of interest" description="Disordered" evidence="1">
    <location>
        <begin position="413"/>
        <end position="570"/>
    </location>
</feature>
<reference evidence="3" key="1">
    <citation type="journal article" date="2018" name="Nat. Microbiol.">
        <title>Leveraging single-cell genomics to expand the fungal tree of life.</title>
        <authorList>
            <person name="Ahrendt S.R."/>
            <person name="Quandt C.A."/>
            <person name="Ciobanu D."/>
            <person name="Clum A."/>
            <person name="Salamov A."/>
            <person name="Andreopoulos B."/>
            <person name="Cheng J.F."/>
            <person name="Woyke T."/>
            <person name="Pelin A."/>
            <person name="Henrissat B."/>
            <person name="Reynolds N.K."/>
            <person name="Benny G.L."/>
            <person name="Smith M.E."/>
            <person name="James T.Y."/>
            <person name="Grigoriev I.V."/>
        </authorList>
    </citation>
    <scope>NUCLEOTIDE SEQUENCE [LARGE SCALE GENOMIC DNA]</scope>
</reference>
<feature type="compositionally biased region" description="Basic and acidic residues" evidence="1">
    <location>
        <begin position="94"/>
        <end position="106"/>
    </location>
</feature>
<evidence type="ECO:0000256" key="1">
    <source>
        <dbReference type="SAM" id="MobiDB-lite"/>
    </source>
</evidence>
<feature type="compositionally biased region" description="Low complexity" evidence="1">
    <location>
        <begin position="431"/>
        <end position="444"/>
    </location>
</feature>
<gene>
    <name evidence="2" type="ORF">BJ684DRAFT_19600</name>
</gene>
<feature type="region of interest" description="Disordered" evidence="1">
    <location>
        <begin position="314"/>
        <end position="340"/>
    </location>
</feature>
<feature type="compositionally biased region" description="Acidic residues" evidence="1">
    <location>
        <begin position="509"/>
        <end position="520"/>
    </location>
</feature>
<name>A0A4V1IYB3_9FUNG</name>
<protein>
    <submittedName>
        <fullName evidence="2">Uncharacterized protein</fullName>
    </submittedName>
</protein>
<organism evidence="2 3">
    <name type="scientific">Piptocephalis cylindrospora</name>
    <dbReference type="NCBI Taxonomy" id="1907219"/>
    <lineage>
        <taxon>Eukaryota</taxon>
        <taxon>Fungi</taxon>
        <taxon>Fungi incertae sedis</taxon>
        <taxon>Zoopagomycota</taxon>
        <taxon>Zoopagomycotina</taxon>
        <taxon>Zoopagomycetes</taxon>
        <taxon>Zoopagales</taxon>
        <taxon>Piptocephalidaceae</taxon>
        <taxon>Piptocephalis</taxon>
    </lineage>
</organism>
<evidence type="ECO:0000313" key="3">
    <source>
        <dbReference type="Proteomes" id="UP000267251"/>
    </source>
</evidence>
<evidence type="ECO:0000313" key="2">
    <source>
        <dbReference type="EMBL" id="RKP13959.1"/>
    </source>
</evidence>
<dbReference type="Proteomes" id="UP000267251">
    <property type="component" value="Unassembled WGS sequence"/>
</dbReference>
<dbReference type="AlphaFoldDB" id="A0A4V1IYB3"/>
<feature type="compositionally biased region" description="Low complexity" evidence="1">
    <location>
        <begin position="541"/>
        <end position="550"/>
    </location>
</feature>
<feature type="compositionally biased region" description="Pro residues" evidence="1">
    <location>
        <begin position="53"/>
        <end position="67"/>
    </location>
</feature>
<proteinExistence type="predicted"/>
<sequence length="596" mass="65626">MRFSPASLENFPCAKPSSQGSLSTPSQRKAARRYLEAMSRKSSSGSLRARSPPAGPVPDLPPPPVSPPCRTRPSSVDLTGEPPIPTGVPLVVHSKSEGSALDRIKDCPGQNPTSLCTSETPVPPVPSIPSTHATTLPVPPTMLDLPRQIDASSPPMIPLEDPPLIQHSSPPTSPFASLPDSPIESEDETSPAAPIMKENEDDFGSVLVRDDQGKVESLPYGKDASFRSFSPIKNSLNYEDDVRVISLEKEDQDIEGESLMGGEIIMEGDLDVEESVIYDEEPQEDFHFIPSDCTDSSVEMEEEDISPALQTSEVVEPREGQVASTEATFQSQSDSEEENEDAMDRLRLKYRYIRVQNQSLLRELEASKATADALRTVVETSEYHLISALERSSELEGRIRNLETSLKRERANNLAHASFRTTRRVLSPTRSSSSGMAGSDGAGSPRRMRSPTRRGARDEMSDLQRRRALLRERSRAREEEQKSWQEKLTRLSQREERVTRHRERFNAVSEEEEGEGEVNEDQGIARGMRRSYPSPHILRTSSPLSSASSPEDGEGGDDDDGDGEQSLVGIAVDMLSEMSALMEEPDYTPNTSLILS</sequence>
<accession>A0A4V1IYB3</accession>
<feature type="compositionally biased region" description="Polar residues" evidence="1">
    <location>
        <begin position="16"/>
        <end position="27"/>
    </location>
</feature>
<keyword evidence="3" id="KW-1185">Reference proteome</keyword>
<dbReference type="EMBL" id="KZ987913">
    <property type="protein sequence ID" value="RKP13959.1"/>
    <property type="molecule type" value="Genomic_DNA"/>
</dbReference>
<feature type="compositionally biased region" description="Acidic residues" evidence="1">
    <location>
        <begin position="551"/>
        <end position="563"/>
    </location>
</feature>
<feature type="region of interest" description="Disordered" evidence="1">
    <location>
        <begin position="1"/>
        <end position="201"/>
    </location>
</feature>